<dbReference type="InterPro" id="IPR051220">
    <property type="entry name" value="TFA_Chaperone"/>
</dbReference>
<evidence type="ECO:0000313" key="1">
    <source>
        <dbReference type="EMBL" id="EMN4145489.1"/>
    </source>
</evidence>
<dbReference type="AlphaFoldDB" id="A0AAI9MMN9"/>
<name>A0AAI9MMN9_CITFR</name>
<accession>A0AAI9MMN9</accession>
<dbReference type="InterPro" id="IPR003458">
    <property type="entry name" value="Phage_T4_Gp38_tail_assem"/>
</dbReference>
<dbReference type="PANTHER" id="PTHR34413">
    <property type="entry name" value="PROPHAGE TAIL FIBER ASSEMBLY PROTEIN HOMOLOG TFAE-RELATED-RELATED"/>
    <property type="match status" value="1"/>
</dbReference>
<organism evidence="1">
    <name type="scientific">Citrobacter freundii</name>
    <dbReference type="NCBI Taxonomy" id="546"/>
    <lineage>
        <taxon>Bacteria</taxon>
        <taxon>Pseudomonadati</taxon>
        <taxon>Pseudomonadota</taxon>
        <taxon>Gammaproteobacteria</taxon>
        <taxon>Enterobacterales</taxon>
        <taxon>Enterobacteriaceae</taxon>
        <taxon>Citrobacter</taxon>
        <taxon>Citrobacter freundii complex</taxon>
    </lineage>
</organism>
<proteinExistence type="predicted"/>
<sequence>MKPVFDETTGHATTAGDIRCYYFDSETGEYTGWSDEFINVGVSMPGNSTDIDPGEEVAGQVSVFAGQAWVSRPDQRGTIVYSTTDLSESVVDYIGDIKPDFTTMSPATPFDKWDGSEWVTDIESQRASAITQAENERQRLLEQADSVMLDWRTELLLGEISDANRAKLSAWLAYKTRVKSLDVTIDPEHVSWPVPPEA</sequence>
<reference evidence="1" key="1">
    <citation type="submission" date="2024-02" db="EMBL/GenBank/DDBJ databases">
        <authorList>
            <consortium name="Clinical and Environmental Microbiology Branch: Whole genome sequencing antimicrobial resistance pathogens in the healthcare setting"/>
        </authorList>
    </citation>
    <scope>NUCLEOTIDE SEQUENCE</scope>
    <source>
        <strain evidence="1">2023GN-00102</strain>
    </source>
</reference>
<dbReference type="RefSeq" id="WP_142710266.1">
    <property type="nucleotide sequence ID" value="NZ_CAXOME010000014.1"/>
</dbReference>
<comment type="caution">
    <text evidence="1">The sequence shown here is derived from an EMBL/GenBank/DDBJ whole genome shotgun (WGS) entry which is preliminary data.</text>
</comment>
<dbReference type="PANTHER" id="PTHR34413:SF2">
    <property type="entry name" value="PROPHAGE TAIL FIBER ASSEMBLY PROTEIN HOMOLOG TFAE-RELATED"/>
    <property type="match status" value="1"/>
</dbReference>
<protein>
    <submittedName>
        <fullName evidence="1">Tail fiber assembly protein</fullName>
    </submittedName>
</protein>
<dbReference type="EMBL" id="ABKLER030000010">
    <property type="protein sequence ID" value="EMN4145489.1"/>
    <property type="molecule type" value="Genomic_DNA"/>
</dbReference>
<gene>
    <name evidence="1" type="ORF">PQQ21_002762</name>
</gene>
<dbReference type="Pfam" id="PF02413">
    <property type="entry name" value="Caudo_TAP"/>
    <property type="match status" value="1"/>
</dbReference>